<gene>
    <name evidence="1" type="ORF">GCM10011409_11570</name>
</gene>
<reference evidence="1" key="2">
    <citation type="submission" date="2020-09" db="EMBL/GenBank/DDBJ databases">
        <authorList>
            <person name="Sun Q."/>
            <person name="Zhou Y."/>
        </authorList>
    </citation>
    <scope>NUCLEOTIDE SEQUENCE</scope>
    <source>
        <strain evidence="1">CGMCC 1.15454</strain>
    </source>
</reference>
<keyword evidence="2" id="KW-1185">Reference proteome</keyword>
<reference evidence="1" key="1">
    <citation type="journal article" date="2014" name="Int. J. Syst. Evol. Microbiol.">
        <title>Complete genome sequence of Corynebacterium casei LMG S-19264T (=DSM 44701T), isolated from a smear-ripened cheese.</title>
        <authorList>
            <consortium name="US DOE Joint Genome Institute (JGI-PGF)"/>
            <person name="Walter F."/>
            <person name="Albersmeier A."/>
            <person name="Kalinowski J."/>
            <person name="Ruckert C."/>
        </authorList>
    </citation>
    <scope>NUCLEOTIDE SEQUENCE</scope>
    <source>
        <strain evidence="1">CGMCC 1.15454</strain>
    </source>
</reference>
<dbReference type="AlphaFoldDB" id="A0A9W5TW64"/>
<evidence type="ECO:0000313" key="2">
    <source>
        <dbReference type="Proteomes" id="UP000621492"/>
    </source>
</evidence>
<dbReference type="Proteomes" id="UP000621492">
    <property type="component" value="Unassembled WGS sequence"/>
</dbReference>
<dbReference type="EMBL" id="BMJD01000005">
    <property type="protein sequence ID" value="GGB35788.1"/>
    <property type="molecule type" value="Genomic_DNA"/>
</dbReference>
<evidence type="ECO:0000313" key="1">
    <source>
        <dbReference type="EMBL" id="GGB35788.1"/>
    </source>
</evidence>
<name>A0A9W5TW64_9BACI</name>
<comment type="caution">
    <text evidence="1">The sequence shown here is derived from an EMBL/GenBank/DDBJ whole genome shotgun (WGS) entry which is preliminary data.</text>
</comment>
<proteinExistence type="predicted"/>
<protein>
    <submittedName>
        <fullName evidence="1">Uncharacterized protein</fullName>
    </submittedName>
</protein>
<sequence length="91" mass="10953">MLITLEELKDSKDHWFEIELLNWNGAQYQRIKSEECNSFQEVLRFINNLESEGKMAYYELTLDFNNKRVRNVRNLNDLLSSITKTRSMMMN</sequence>
<organism evidence="1 2">
    <name type="scientific">Lentibacillus populi</name>
    <dbReference type="NCBI Taxonomy" id="1827502"/>
    <lineage>
        <taxon>Bacteria</taxon>
        <taxon>Bacillati</taxon>
        <taxon>Bacillota</taxon>
        <taxon>Bacilli</taxon>
        <taxon>Bacillales</taxon>
        <taxon>Bacillaceae</taxon>
        <taxon>Lentibacillus</taxon>
    </lineage>
</organism>
<accession>A0A9W5TW64</accession>
<dbReference type="RefSeq" id="WP_088051986.1">
    <property type="nucleotide sequence ID" value="NZ_BMJD01000005.1"/>
</dbReference>